<accession>A0A3G1KVI9</accession>
<dbReference type="EMBL" id="CP017634">
    <property type="protein sequence ID" value="ATW26430.1"/>
    <property type="molecule type" value="Genomic_DNA"/>
</dbReference>
<gene>
    <name evidence="1" type="ORF">DCMF_18230</name>
</gene>
<organism evidence="1 2">
    <name type="scientific">Formimonas warabiya</name>
    <dbReference type="NCBI Taxonomy" id="1761012"/>
    <lineage>
        <taxon>Bacteria</taxon>
        <taxon>Bacillati</taxon>
        <taxon>Bacillota</taxon>
        <taxon>Clostridia</taxon>
        <taxon>Eubacteriales</taxon>
        <taxon>Peptococcaceae</taxon>
        <taxon>Candidatus Formimonas</taxon>
    </lineage>
</organism>
<dbReference type="InterPro" id="IPR019644">
    <property type="entry name" value="DUF2508"/>
</dbReference>
<dbReference type="RefSeq" id="WP_148135742.1">
    <property type="nucleotide sequence ID" value="NZ_CP017634.1"/>
</dbReference>
<evidence type="ECO:0000313" key="2">
    <source>
        <dbReference type="Proteomes" id="UP000323521"/>
    </source>
</evidence>
<keyword evidence="2" id="KW-1185">Reference proteome</keyword>
<dbReference type="KEGG" id="fwa:DCMF_18230"/>
<dbReference type="Proteomes" id="UP000323521">
    <property type="component" value="Chromosome"/>
</dbReference>
<dbReference type="AlphaFoldDB" id="A0A3G1KVI9"/>
<protein>
    <recommendedName>
        <fullName evidence="3">DUF2508 family protein</fullName>
    </recommendedName>
</protein>
<evidence type="ECO:0000313" key="1">
    <source>
        <dbReference type="EMBL" id="ATW26430.1"/>
    </source>
</evidence>
<dbReference type="OrthoDB" id="1809893at2"/>
<dbReference type="Pfam" id="PF10704">
    <property type="entry name" value="DUF2508"/>
    <property type="match status" value="1"/>
</dbReference>
<evidence type="ECO:0008006" key="3">
    <source>
        <dbReference type="Google" id="ProtNLM"/>
    </source>
</evidence>
<sequence length="117" mass="14362">MWKRVIHFLYVAWNRWYDRQWYWKKPLDKNQEYVLLVEEARKEWQWANQLVKEVKEKNLIDQAIYWQSAAERKYVYLLKQAAQEGVRADFGLIVYMALTDRRINNWGVRTCQTTSGK</sequence>
<proteinExistence type="predicted"/>
<name>A0A3G1KVI9_FORW1</name>
<reference evidence="1 2" key="1">
    <citation type="submission" date="2016-10" db="EMBL/GenBank/DDBJ databases">
        <title>Complete Genome Sequence of Peptococcaceae strain DCMF.</title>
        <authorList>
            <person name="Edwards R.J."/>
            <person name="Holland S.I."/>
            <person name="Deshpande N.P."/>
            <person name="Wong Y.K."/>
            <person name="Ertan H."/>
            <person name="Manefield M."/>
            <person name="Russell T.L."/>
            <person name="Lee M.J."/>
        </authorList>
    </citation>
    <scope>NUCLEOTIDE SEQUENCE [LARGE SCALE GENOMIC DNA]</scope>
    <source>
        <strain evidence="1 2">DCMF</strain>
    </source>
</reference>